<dbReference type="Pfam" id="PF09258">
    <property type="entry name" value="Glyco_transf_64"/>
    <property type="match status" value="1"/>
</dbReference>
<dbReference type="STRING" id="75913.A0A0K0F1L7"/>
<evidence type="ECO:0000256" key="2">
    <source>
        <dbReference type="ARBA" id="ARBA00010271"/>
    </source>
</evidence>
<keyword evidence="6" id="KW-0732">Signal</keyword>
<keyword evidence="3" id="KW-0808">Transferase</keyword>
<evidence type="ECO:0000256" key="4">
    <source>
        <dbReference type="ARBA" id="ARBA00023136"/>
    </source>
</evidence>
<keyword evidence="4" id="KW-0472">Membrane</keyword>
<accession>A0A0K0F1L7</accession>
<feature type="signal peptide" evidence="6">
    <location>
        <begin position="1"/>
        <end position="19"/>
    </location>
</feature>
<dbReference type="GO" id="GO:0016757">
    <property type="term" value="F:glycosyltransferase activity"/>
    <property type="evidence" value="ECO:0007669"/>
    <property type="project" value="InterPro"/>
</dbReference>
<evidence type="ECO:0000256" key="3">
    <source>
        <dbReference type="ARBA" id="ARBA00022679"/>
    </source>
</evidence>
<protein>
    <submittedName>
        <fullName evidence="9">Exostosin-3 (inferred by orthology to a D. melanogaster protein)</fullName>
    </submittedName>
</protein>
<evidence type="ECO:0000256" key="1">
    <source>
        <dbReference type="ARBA" id="ARBA00004648"/>
    </source>
</evidence>
<dbReference type="GO" id="GO:1901135">
    <property type="term" value="P:carbohydrate derivative metabolic process"/>
    <property type="evidence" value="ECO:0007669"/>
    <property type="project" value="UniProtKB-ARBA"/>
</dbReference>
<dbReference type="SUPFAM" id="SSF53448">
    <property type="entry name" value="Nucleotide-diphospho-sugar transferases"/>
    <property type="match status" value="1"/>
</dbReference>
<name>A0A0K0F1L7_STRVS</name>
<dbReference type="InterPro" id="IPR029044">
    <property type="entry name" value="Nucleotide-diphossugar_trans"/>
</dbReference>
<dbReference type="AlphaFoldDB" id="A0A0K0F1L7"/>
<evidence type="ECO:0000256" key="6">
    <source>
        <dbReference type="SAM" id="SignalP"/>
    </source>
</evidence>
<sequence>MKLFIFHLTVLSLSLVTKSQNVDQNMDLFRLLQFNFNDPRYFYNVWQNNGGELVNQFQIPPNIDKLIIEGRICYINKLYCLVSKTIPVEWEVIKTLFEESCIPILDFNQATTIQNVINNQFFEKAIIQREMFTINGDCSTIESELPYKFINISEKLYYGKKCLEERFTLKDVSYVNIKNSLITTLPLYEEDKEFFSKSKFTGKNKFDTFTVLILTYKRIALLKRIIRRLSFNNKIDKIIIIWNDQNSKSIPKKSIWPKIKKPLYFVKTKKNSLNNRFLPLDIITTYGILSIDDDQIINNNLLNKAFKIWQTNKDVLVGQYTRSTFDKSRIGYFSKPQKKFDLILTGLAFIHRKYLTKYTNEMNEELKNYVDKYMNCEDIVMNFLVAESSKKPNLFFSMKDSNILKSRTCSKGLSDKKNHYKIRDRCVKYLIGIYGRNPMKKSNKCLGLNKKIC</sequence>
<dbReference type="InterPro" id="IPR004263">
    <property type="entry name" value="Exostosin"/>
</dbReference>
<reference evidence="8" key="1">
    <citation type="submission" date="2014-07" db="EMBL/GenBank/DDBJ databases">
        <authorList>
            <person name="Martin A.A"/>
            <person name="De Silva N."/>
        </authorList>
    </citation>
    <scope>NUCLEOTIDE SEQUENCE</scope>
</reference>
<keyword evidence="5" id="KW-1015">Disulfide bond</keyword>
<dbReference type="PANTHER" id="PTHR48261:SF2">
    <property type="entry name" value="ACETYLGLUCOSAMINYLTRANSFERASE"/>
    <property type="match status" value="1"/>
</dbReference>
<dbReference type="Proteomes" id="UP000035680">
    <property type="component" value="Unassembled WGS sequence"/>
</dbReference>
<dbReference type="PANTHER" id="PTHR48261">
    <property type="entry name" value="ACETYLGLUCOSAMINYLTRANSFERASE"/>
    <property type="match status" value="1"/>
</dbReference>
<comment type="similarity">
    <text evidence="2">Belongs to the glycosyltransferase 47 family.</text>
</comment>
<evidence type="ECO:0000313" key="9">
    <source>
        <dbReference type="WBParaSite" id="SVE_0269200.1"/>
    </source>
</evidence>
<comment type="subcellular location">
    <subcellularLocation>
        <location evidence="1">Endoplasmic reticulum membrane</location>
        <topology evidence="1">Single-pass type II membrane protein</topology>
    </subcellularLocation>
</comment>
<evidence type="ECO:0000313" key="8">
    <source>
        <dbReference type="Proteomes" id="UP000035680"/>
    </source>
</evidence>
<organism evidence="8 9">
    <name type="scientific">Strongyloides venezuelensis</name>
    <name type="common">Threadworm</name>
    <dbReference type="NCBI Taxonomy" id="75913"/>
    <lineage>
        <taxon>Eukaryota</taxon>
        <taxon>Metazoa</taxon>
        <taxon>Ecdysozoa</taxon>
        <taxon>Nematoda</taxon>
        <taxon>Chromadorea</taxon>
        <taxon>Rhabditida</taxon>
        <taxon>Tylenchina</taxon>
        <taxon>Panagrolaimomorpha</taxon>
        <taxon>Strongyloidoidea</taxon>
        <taxon>Strongyloididae</taxon>
        <taxon>Strongyloides</taxon>
    </lineage>
</organism>
<reference evidence="9" key="2">
    <citation type="submission" date="2015-08" db="UniProtKB">
        <authorList>
            <consortium name="WormBaseParasite"/>
        </authorList>
    </citation>
    <scope>IDENTIFICATION</scope>
</reference>
<dbReference type="WBParaSite" id="SVE_0269200.1">
    <property type="protein sequence ID" value="SVE_0269200.1"/>
    <property type="gene ID" value="SVE_0269200"/>
</dbReference>
<feature type="chain" id="PRO_5005329210" evidence="6">
    <location>
        <begin position="20"/>
        <end position="453"/>
    </location>
</feature>
<proteinExistence type="inferred from homology"/>
<evidence type="ECO:0000256" key="5">
    <source>
        <dbReference type="ARBA" id="ARBA00023157"/>
    </source>
</evidence>
<keyword evidence="8" id="KW-1185">Reference proteome</keyword>
<evidence type="ECO:0000259" key="7">
    <source>
        <dbReference type="Pfam" id="PF09258"/>
    </source>
</evidence>
<dbReference type="InterPro" id="IPR015338">
    <property type="entry name" value="GT64_dom"/>
</dbReference>
<feature type="domain" description="Glycosyl transferase 64" evidence="7">
    <location>
        <begin position="209"/>
        <end position="443"/>
    </location>
</feature>
<dbReference type="Gene3D" id="3.90.550.10">
    <property type="entry name" value="Spore Coat Polysaccharide Biosynthesis Protein SpsA, Chain A"/>
    <property type="match status" value="1"/>
</dbReference>
<dbReference type="GO" id="GO:0005789">
    <property type="term" value="C:endoplasmic reticulum membrane"/>
    <property type="evidence" value="ECO:0007669"/>
    <property type="project" value="UniProtKB-SubCell"/>
</dbReference>